<proteinExistence type="predicted"/>
<organism evidence="2 3">
    <name type="scientific">Mycobacteroides salmoniphilum</name>
    <dbReference type="NCBI Taxonomy" id="404941"/>
    <lineage>
        <taxon>Bacteria</taxon>
        <taxon>Bacillati</taxon>
        <taxon>Actinomycetota</taxon>
        <taxon>Actinomycetes</taxon>
        <taxon>Mycobacteriales</taxon>
        <taxon>Mycobacteriaceae</taxon>
        <taxon>Mycobacteroides</taxon>
    </lineage>
</organism>
<evidence type="ECO:0000256" key="1">
    <source>
        <dbReference type="SAM" id="MobiDB-lite"/>
    </source>
</evidence>
<feature type="region of interest" description="Disordered" evidence="1">
    <location>
        <begin position="119"/>
        <end position="151"/>
    </location>
</feature>
<accession>A0A4R8SZL7</accession>
<comment type="caution">
    <text evidence="2">The sequence shown here is derived from an EMBL/GenBank/DDBJ whole genome shotgun (WGS) entry which is preliminary data.</text>
</comment>
<name>A0A4R8SZL7_9MYCO</name>
<evidence type="ECO:0000313" key="2">
    <source>
        <dbReference type="EMBL" id="TEA09070.1"/>
    </source>
</evidence>
<protein>
    <submittedName>
        <fullName evidence="2">Uncharacterized protein</fullName>
    </submittedName>
</protein>
<feature type="compositionally biased region" description="Basic and acidic residues" evidence="1">
    <location>
        <begin position="119"/>
        <end position="136"/>
    </location>
</feature>
<dbReference type="Proteomes" id="UP000294604">
    <property type="component" value="Unassembled WGS sequence"/>
</dbReference>
<reference evidence="2 3" key="1">
    <citation type="journal article" date="2019" name="Sci. Rep.">
        <title>Extended insight into the Mycobacterium chelonae-abscessus complex through whole genome sequencing of Mycobacterium salmoniphilum outbreak and Mycobacterium salmoniphilum-like strains.</title>
        <authorList>
            <person name="Behra P.R.K."/>
            <person name="Das S."/>
            <person name="Pettersson B.M.F."/>
            <person name="Shirreff L."/>
            <person name="DuCote T."/>
            <person name="Jacobsson K.G."/>
            <person name="Ennis D.G."/>
            <person name="Kirsebom L.A."/>
        </authorList>
    </citation>
    <scope>NUCLEOTIDE SEQUENCE [LARGE SCALE GENOMIC DNA]</scope>
    <source>
        <strain evidence="2 3">CCUG 60884</strain>
    </source>
</reference>
<evidence type="ECO:0000313" key="3">
    <source>
        <dbReference type="Proteomes" id="UP000294604"/>
    </source>
</evidence>
<sequence>MSAWRLGAVGDDYPKPSSYFLGKIGQIRTSKRDGEHLDLGKIEEVHGECDCSPMGRLRSWNRLGAKTNRPNREAVVVVDVEGGTISDRDVKAAREVAQDVMSDQDFQRLNDRVLDVARDEDSSLTRAARDRDRATPRDVSGIDSPRLRSDLPAQGDFRRVISGRQRKMRSAVKNQVIASAPASQHRAVQQMLAEPDPGQWQRVNRGLHRAAGDVQQLGAEDRKVVQRLDRVIQSYERLNDRSHKVYVAVELPDTHRDVQRLRDIPVNLRPGSSVAFDQFTVARHNLRETPGHDSRRHLVFEIVTSRGMYFGRSDSVEDTTHVLPRGMRLQIVSAQYATYETESGGFDERIVLQVREIR</sequence>
<gene>
    <name evidence="2" type="ORF">CCUG60884_00238</name>
</gene>
<dbReference type="AlphaFoldDB" id="A0A4R8SZL7"/>
<dbReference type="EMBL" id="PECL01000003">
    <property type="protein sequence ID" value="TEA09070.1"/>
    <property type="molecule type" value="Genomic_DNA"/>
</dbReference>